<evidence type="ECO:0000313" key="2">
    <source>
        <dbReference type="EMBL" id="GAA5531287.1"/>
    </source>
</evidence>
<organism evidence="2 3">
    <name type="scientific">Herpetosiphon gulosus</name>
    <dbReference type="NCBI Taxonomy" id="1973496"/>
    <lineage>
        <taxon>Bacteria</taxon>
        <taxon>Bacillati</taxon>
        <taxon>Chloroflexota</taxon>
        <taxon>Chloroflexia</taxon>
        <taxon>Herpetosiphonales</taxon>
        <taxon>Herpetosiphonaceae</taxon>
        <taxon>Herpetosiphon</taxon>
    </lineage>
</organism>
<evidence type="ECO:0000313" key="3">
    <source>
        <dbReference type="Proteomes" id="UP001428290"/>
    </source>
</evidence>
<proteinExistence type="predicted"/>
<protein>
    <recommendedName>
        <fullName evidence="1">HNH nuclease domain-containing protein</fullName>
    </recommendedName>
</protein>
<evidence type="ECO:0000259" key="1">
    <source>
        <dbReference type="Pfam" id="PF13391"/>
    </source>
</evidence>
<accession>A0ABP9X7C8</accession>
<comment type="caution">
    <text evidence="2">The sequence shown here is derived from an EMBL/GenBank/DDBJ whole genome shotgun (WGS) entry which is preliminary data.</text>
</comment>
<dbReference type="EMBL" id="BAABRU010000041">
    <property type="protein sequence ID" value="GAA5531287.1"/>
    <property type="molecule type" value="Genomic_DNA"/>
</dbReference>
<dbReference type="RefSeq" id="WP_345724852.1">
    <property type="nucleotide sequence ID" value="NZ_BAABRU010000041.1"/>
</dbReference>
<feature type="domain" description="HNH nuclease" evidence="1">
    <location>
        <begin position="43"/>
        <end position="87"/>
    </location>
</feature>
<dbReference type="Pfam" id="PF13391">
    <property type="entry name" value="HNH_2"/>
    <property type="match status" value="1"/>
</dbReference>
<reference evidence="2 3" key="1">
    <citation type="submission" date="2024-02" db="EMBL/GenBank/DDBJ databases">
        <title>Herpetosiphon gulosus NBRC 112829.</title>
        <authorList>
            <person name="Ichikawa N."/>
            <person name="Katano-Makiyama Y."/>
            <person name="Hidaka K."/>
        </authorList>
    </citation>
    <scope>NUCLEOTIDE SEQUENCE [LARGE SCALE GENOMIC DNA]</scope>
    <source>
        <strain evidence="2 3">NBRC 112829</strain>
    </source>
</reference>
<keyword evidence="3" id="KW-1185">Reference proteome</keyword>
<gene>
    <name evidence="2" type="ORF">Hgul01_05112</name>
</gene>
<sequence>MSSTISQKDIKLLWGRAANRCAFPDCRIELSQDAIAASASFTLGEQAHIVGEKESAARGNSVLTLTERNSYFNLILLCPTHHTLIDNNESDYPVDRLHIIKDAHELWVQESLARTTDARRLSQESIYASLIDTAQLVCPLETWRGWIYPALMTPPRWHKDTPAKAQYFREKVFGAIWPGTIPELERALKTLSITMSEMMYVFQQHAERERGDLLCGIKFYKSPDYFPPFYGSDESYEQRLFFLEDKFDAWIKSYHFFFIEMVKSVNWLADVVRREINPAFFAIEGKFLLPYDNETVLYEYTEEEKTLLPEKLEEEIEANTYQFQS</sequence>
<name>A0ABP9X7C8_9CHLR</name>
<dbReference type="InterPro" id="IPR003615">
    <property type="entry name" value="HNH_nuc"/>
</dbReference>
<dbReference type="Proteomes" id="UP001428290">
    <property type="component" value="Unassembled WGS sequence"/>
</dbReference>